<dbReference type="EMBL" id="LXQA011213268">
    <property type="protein sequence ID" value="MCI89189.1"/>
    <property type="molecule type" value="Genomic_DNA"/>
</dbReference>
<feature type="non-terminal residue" evidence="2">
    <location>
        <position position="1"/>
    </location>
</feature>
<accession>A0A392VP57</accession>
<proteinExistence type="predicted"/>
<evidence type="ECO:0000313" key="3">
    <source>
        <dbReference type="Proteomes" id="UP000265520"/>
    </source>
</evidence>
<organism evidence="2 3">
    <name type="scientific">Trifolium medium</name>
    <dbReference type="NCBI Taxonomy" id="97028"/>
    <lineage>
        <taxon>Eukaryota</taxon>
        <taxon>Viridiplantae</taxon>
        <taxon>Streptophyta</taxon>
        <taxon>Embryophyta</taxon>
        <taxon>Tracheophyta</taxon>
        <taxon>Spermatophyta</taxon>
        <taxon>Magnoliopsida</taxon>
        <taxon>eudicotyledons</taxon>
        <taxon>Gunneridae</taxon>
        <taxon>Pentapetalae</taxon>
        <taxon>rosids</taxon>
        <taxon>fabids</taxon>
        <taxon>Fabales</taxon>
        <taxon>Fabaceae</taxon>
        <taxon>Papilionoideae</taxon>
        <taxon>50 kb inversion clade</taxon>
        <taxon>NPAAA clade</taxon>
        <taxon>Hologalegina</taxon>
        <taxon>IRL clade</taxon>
        <taxon>Trifolieae</taxon>
        <taxon>Trifolium</taxon>
    </lineage>
</organism>
<feature type="region of interest" description="Disordered" evidence="1">
    <location>
        <begin position="1"/>
        <end position="32"/>
    </location>
</feature>
<sequence length="32" mass="3395">PQAHPRRESWKVAEPRAPPAVSSSPLSSGQSP</sequence>
<protein>
    <submittedName>
        <fullName evidence="2">Uncharacterized protein</fullName>
    </submittedName>
</protein>
<name>A0A392VP57_9FABA</name>
<dbReference type="AlphaFoldDB" id="A0A392VP57"/>
<reference evidence="2 3" key="1">
    <citation type="journal article" date="2018" name="Front. Plant Sci.">
        <title>Red Clover (Trifolium pratense) and Zigzag Clover (T. medium) - A Picture of Genomic Similarities and Differences.</title>
        <authorList>
            <person name="Dluhosova J."/>
            <person name="Istvanek J."/>
            <person name="Nedelnik J."/>
            <person name="Repkova J."/>
        </authorList>
    </citation>
    <scope>NUCLEOTIDE SEQUENCE [LARGE SCALE GENOMIC DNA]</scope>
    <source>
        <strain evidence="3">cv. 10/8</strain>
        <tissue evidence="2">Leaf</tissue>
    </source>
</reference>
<feature type="compositionally biased region" description="Low complexity" evidence="1">
    <location>
        <begin position="19"/>
        <end position="32"/>
    </location>
</feature>
<dbReference type="Proteomes" id="UP000265520">
    <property type="component" value="Unassembled WGS sequence"/>
</dbReference>
<comment type="caution">
    <text evidence="2">The sequence shown here is derived from an EMBL/GenBank/DDBJ whole genome shotgun (WGS) entry which is preliminary data.</text>
</comment>
<evidence type="ECO:0000313" key="2">
    <source>
        <dbReference type="EMBL" id="MCI89189.1"/>
    </source>
</evidence>
<evidence type="ECO:0000256" key="1">
    <source>
        <dbReference type="SAM" id="MobiDB-lite"/>
    </source>
</evidence>
<feature type="compositionally biased region" description="Basic and acidic residues" evidence="1">
    <location>
        <begin position="1"/>
        <end position="14"/>
    </location>
</feature>
<keyword evidence="3" id="KW-1185">Reference proteome</keyword>